<dbReference type="SMART" id="SM00387">
    <property type="entry name" value="HATPase_c"/>
    <property type="match status" value="1"/>
</dbReference>
<evidence type="ECO:0000256" key="3">
    <source>
        <dbReference type="ARBA" id="ARBA00022679"/>
    </source>
</evidence>
<dbReference type="GO" id="GO:0005524">
    <property type="term" value="F:ATP binding"/>
    <property type="evidence" value="ECO:0007669"/>
    <property type="project" value="UniProtKB-KW"/>
</dbReference>
<keyword evidence="6" id="KW-0067">ATP-binding</keyword>
<dbReference type="InterPro" id="IPR005467">
    <property type="entry name" value="His_kinase_dom"/>
</dbReference>
<evidence type="ECO:0000256" key="4">
    <source>
        <dbReference type="ARBA" id="ARBA00022741"/>
    </source>
</evidence>
<dbReference type="Gene3D" id="3.30.565.10">
    <property type="entry name" value="Histidine kinase-like ATPase, C-terminal domain"/>
    <property type="match status" value="1"/>
</dbReference>
<gene>
    <name evidence="9" type="ORF">C7382_10733</name>
</gene>
<dbReference type="GeneID" id="94550665"/>
<evidence type="ECO:0000256" key="6">
    <source>
        <dbReference type="ARBA" id="ARBA00022840"/>
    </source>
</evidence>
<comment type="catalytic activity">
    <reaction evidence="1">
        <text>ATP + protein L-histidine = ADP + protein N-phospho-L-histidine.</text>
        <dbReference type="EC" id="2.7.13.3"/>
    </reaction>
</comment>
<keyword evidence="7" id="KW-0812">Transmembrane</keyword>
<dbReference type="PRINTS" id="PR00344">
    <property type="entry name" value="BCTRLSENSOR"/>
</dbReference>
<evidence type="ECO:0000256" key="5">
    <source>
        <dbReference type="ARBA" id="ARBA00022777"/>
    </source>
</evidence>
<dbReference type="InterPro" id="IPR004358">
    <property type="entry name" value="Sig_transdc_His_kin-like_C"/>
</dbReference>
<feature type="transmembrane region" description="Helical" evidence="7">
    <location>
        <begin position="20"/>
        <end position="40"/>
    </location>
</feature>
<keyword evidence="5 9" id="KW-0418">Kinase</keyword>
<accession>A0A2U1FER3</accession>
<dbReference type="EC" id="2.7.13.3" evidence="2"/>
<evidence type="ECO:0000313" key="10">
    <source>
        <dbReference type="Proteomes" id="UP000245462"/>
    </source>
</evidence>
<dbReference type="InterPro" id="IPR050980">
    <property type="entry name" value="2C_sensor_his_kinase"/>
</dbReference>
<keyword evidence="10" id="KW-1185">Reference proteome</keyword>
<evidence type="ECO:0000256" key="7">
    <source>
        <dbReference type="SAM" id="Phobius"/>
    </source>
</evidence>
<keyword evidence="3" id="KW-0808">Transferase</keyword>
<dbReference type="InterPro" id="IPR003594">
    <property type="entry name" value="HATPase_dom"/>
</dbReference>
<name>A0A2U1FER3_9PORP</name>
<keyword evidence="4" id="KW-0547">Nucleotide-binding</keyword>
<dbReference type="PROSITE" id="PS50109">
    <property type="entry name" value="HIS_KIN"/>
    <property type="match status" value="1"/>
</dbReference>
<keyword evidence="7" id="KW-1133">Transmembrane helix</keyword>
<dbReference type="RefSeq" id="WP_116679221.1">
    <property type="nucleotide sequence ID" value="NZ_JBGXZY010000094.1"/>
</dbReference>
<evidence type="ECO:0000259" key="8">
    <source>
        <dbReference type="PROSITE" id="PS50109"/>
    </source>
</evidence>
<sequence length="397" mass="44699">MGWSGNQTFFERSRISMRVSFIFVAMAIAIFTLIASDKLIDKMAGEERQKIELWAQATKAAASENDVVLANDLVLQIIQSNESIPVILCNGRDSIISYNNITIPAGKSEQAYLHKKLSHFKEGYPPIRIEINDDKPQFLYYSDSLTLRRLLALPYVALSVMFIFLGISLMALLAERRSEQNRVWNGLSKETAHQLGTPISSLMAWVELLKTSDVDASITQEMEKDVERLRMIAERFQKVGSEPKTENQDIREALGQITDYMRYRISRQVQIHLRMPDEVVIVALSAPLFSWVIENMIKNAVDAMDGKGSISIDLRAKATQAVIEIADTGKGIPKGKVRDVFRPGYSTKTRGWGLGLSLAKRIIEKYHKGRIGVKQSEPGIGTTFRIVLPRRDEIPQA</sequence>
<dbReference type="Proteomes" id="UP000245462">
    <property type="component" value="Unassembled WGS sequence"/>
</dbReference>
<comment type="caution">
    <text evidence="9">The sequence shown here is derived from an EMBL/GenBank/DDBJ whole genome shotgun (WGS) entry which is preliminary data.</text>
</comment>
<dbReference type="Pfam" id="PF02518">
    <property type="entry name" value="HATPase_c"/>
    <property type="match status" value="1"/>
</dbReference>
<feature type="transmembrane region" description="Helical" evidence="7">
    <location>
        <begin position="150"/>
        <end position="173"/>
    </location>
</feature>
<dbReference type="InterPro" id="IPR036890">
    <property type="entry name" value="HATPase_C_sf"/>
</dbReference>
<evidence type="ECO:0000256" key="2">
    <source>
        <dbReference type="ARBA" id="ARBA00012438"/>
    </source>
</evidence>
<reference evidence="9 10" key="1">
    <citation type="submission" date="2018-04" db="EMBL/GenBank/DDBJ databases">
        <title>Genomic Encyclopedia of Type Strains, Phase IV (KMG-IV): sequencing the most valuable type-strain genomes for metagenomic binning, comparative biology and taxonomic classification.</title>
        <authorList>
            <person name="Goeker M."/>
        </authorList>
    </citation>
    <scope>NUCLEOTIDE SEQUENCE [LARGE SCALE GENOMIC DNA]</scope>
    <source>
        <strain evidence="9 10">DSM 28520</strain>
    </source>
</reference>
<evidence type="ECO:0000313" key="9">
    <source>
        <dbReference type="EMBL" id="PVZ10668.1"/>
    </source>
</evidence>
<proteinExistence type="predicted"/>
<dbReference type="GO" id="GO:0004673">
    <property type="term" value="F:protein histidine kinase activity"/>
    <property type="evidence" value="ECO:0007669"/>
    <property type="project" value="UniProtKB-EC"/>
</dbReference>
<dbReference type="SUPFAM" id="SSF55874">
    <property type="entry name" value="ATPase domain of HSP90 chaperone/DNA topoisomerase II/histidine kinase"/>
    <property type="match status" value="1"/>
</dbReference>
<keyword evidence="7" id="KW-0472">Membrane</keyword>
<dbReference type="AlphaFoldDB" id="A0A2U1FER3"/>
<evidence type="ECO:0000256" key="1">
    <source>
        <dbReference type="ARBA" id="ARBA00000085"/>
    </source>
</evidence>
<dbReference type="OrthoDB" id="9815750at2"/>
<organism evidence="9 10">
    <name type="scientific">Porphyromonas loveana</name>
    <dbReference type="NCBI Taxonomy" id="1884669"/>
    <lineage>
        <taxon>Bacteria</taxon>
        <taxon>Pseudomonadati</taxon>
        <taxon>Bacteroidota</taxon>
        <taxon>Bacteroidia</taxon>
        <taxon>Bacteroidales</taxon>
        <taxon>Porphyromonadaceae</taxon>
        <taxon>Porphyromonas</taxon>
    </lineage>
</organism>
<dbReference type="PANTHER" id="PTHR44936:SF10">
    <property type="entry name" value="SENSOR PROTEIN RSTB"/>
    <property type="match status" value="1"/>
</dbReference>
<dbReference type="EMBL" id="QEKY01000007">
    <property type="protein sequence ID" value="PVZ10668.1"/>
    <property type="molecule type" value="Genomic_DNA"/>
</dbReference>
<protein>
    <recommendedName>
        <fullName evidence="2">histidine kinase</fullName>
        <ecNumber evidence="2">2.7.13.3</ecNumber>
    </recommendedName>
</protein>
<dbReference type="PANTHER" id="PTHR44936">
    <property type="entry name" value="SENSOR PROTEIN CREC"/>
    <property type="match status" value="1"/>
</dbReference>
<feature type="domain" description="Histidine kinase" evidence="8">
    <location>
        <begin position="190"/>
        <end position="392"/>
    </location>
</feature>